<evidence type="ECO:0000313" key="4">
    <source>
        <dbReference type="Proteomes" id="UP000251891"/>
    </source>
</evidence>
<feature type="compositionally biased region" description="Gly residues" evidence="1">
    <location>
        <begin position="299"/>
        <end position="350"/>
    </location>
</feature>
<name>A0A365H8P6_9ACTN</name>
<organism evidence="3 4">
    <name type="scientific">Actinomadura craniellae</name>
    <dbReference type="NCBI Taxonomy" id="2231787"/>
    <lineage>
        <taxon>Bacteria</taxon>
        <taxon>Bacillati</taxon>
        <taxon>Actinomycetota</taxon>
        <taxon>Actinomycetes</taxon>
        <taxon>Streptosporangiales</taxon>
        <taxon>Thermomonosporaceae</taxon>
        <taxon>Actinomadura</taxon>
    </lineage>
</organism>
<evidence type="ECO:0008006" key="5">
    <source>
        <dbReference type="Google" id="ProtNLM"/>
    </source>
</evidence>
<feature type="transmembrane region" description="Helical" evidence="2">
    <location>
        <begin position="133"/>
        <end position="154"/>
    </location>
</feature>
<feature type="transmembrane region" description="Helical" evidence="2">
    <location>
        <begin position="185"/>
        <end position="212"/>
    </location>
</feature>
<evidence type="ECO:0000256" key="2">
    <source>
        <dbReference type="SAM" id="Phobius"/>
    </source>
</evidence>
<sequence length="457" mass="48046">MKSSIGPTFAFLGGSVFGTPDFDSAEMERTREIWNTSLIIANACFVLLISIAGLMLMAGTSLPRETGLRELLPRVVLAFLAVNLSQFLISQGIRFANGLSGGFLVIGQHKIDPEQAAEVMGRSVESAVNGGPVFLILVALVVVVLALVVVVIYIARLMITMVLIAAAPLALMFHALPATEQIALLWWRAITGVLAIQVCQALVFVSTLQILLSTDPDAKYNTFFSYAPTTKKDGLDLLLLICLLYMLIRIPSWVARTIWRQAIPRLPTQVLKTLLIYRGTSAVLRSARTRRHRPRRGRGGGGTGPGGGRSRGPRPGGGGRSGSGPGPRNGNSGGRSPGGSGNPGGHGSGPGSSDSGDSGPNGPSPRGSRADGRSGARPGPLPNGGPSPSGGHRQASGAMPGGSRPRSPAPSGVSLPASRTRPVPRAQRHARAEPPRPRQAIALRLEPHPRRPTGRRR</sequence>
<dbReference type="Pfam" id="PF19590">
    <property type="entry name" value="TrbL_3"/>
    <property type="match status" value="1"/>
</dbReference>
<dbReference type="AlphaFoldDB" id="A0A365H8P6"/>
<feature type="compositionally biased region" description="Basic residues" evidence="1">
    <location>
        <begin position="287"/>
        <end position="298"/>
    </location>
</feature>
<feature type="compositionally biased region" description="Low complexity" evidence="1">
    <location>
        <begin position="401"/>
        <end position="414"/>
    </location>
</feature>
<keyword evidence="2" id="KW-1133">Transmembrane helix</keyword>
<keyword evidence="4" id="KW-1185">Reference proteome</keyword>
<feature type="transmembrane region" description="Helical" evidence="2">
    <location>
        <begin position="161"/>
        <end position="179"/>
    </location>
</feature>
<gene>
    <name evidence="3" type="ORF">DPM19_12000</name>
</gene>
<feature type="transmembrane region" description="Helical" evidence="2">
    <location>
        <begin position="34"/>
        <end position="59"/>
    </location>
</feature>
<comment type="caution">
    <text evidence="3">The sequence shown here is derived from an EMBL/GenBank/DDBJ whole genome shotgun (WGS) entry which is preliminary data.</text>
</comment>
<proteinExistence type="predicted"/>
<protein>
    <recommendedName>
        <fullName evidence="5">Conjugal transfer protein TrbL</fullName>
    </recommendedName>
</protein>
<dbReference type="Proteomes" id="UP000251891">
    <property type="component" value="Unassembled WGS sequence"/>
</dbReference>
<reference evidence="3 4" key="1">
    <citation type="submission" date="2018-06" db="EMBL/GenBank/DDBJ databases">
        <title>Actinomadura craniellae sp. nov. isolated from marine sponge Craniella sp.</title>
        <authorList>
            <person name="Li L."/>
            <person name="Xu Q.H."/>
            <person name="Lin H.W."/>
            <person name="Lu Y.H."/>
        </authorList>
    </citation>
    <scope>NUCLEOTIDE SEQUENCE [LARGE SCALE GENOMIC DNA]</scope>
    <source>
        <strain evidence="3 4">LHW63021</strain>
    </source>
</reference>
<accession>A0A365H8P6</accession>
<feature type="transmembrane region" description="Helical" evidence="2">
    <location>
        <begin position="233"/>
        <end position="250"/>
    </location>
</feature>
<evidence type="ECO:0000256" key="1">
    <source>
        <dbReference type="SAM" id="MobiDB-lite"/>
    </source>
</evidence>
<feature type="region of interest" description="Disordered" evidence="1">
    <location>
        <begin position="285"/>
        <end position="457"/>
    </location>
</feature>
<evidence type="ECO:0000313" key="3">
    <source>
        <dbReference type="EMBL" id="RAY15409.1"/>
    </source>
</evidence>
<feature type="transmembrane region" description="Helical" evidence="2">
    <location>
        <begin position="71"/>
        <end position="89"/>
    </location>
</feature>
<dbReference type="InterPro" id="IPR045782">
    <property type="entry name" value="TrbL_3"/>
</dbReference>
<dbReference type="EMBL" id="QLYX01000004">
    <property type="protein sequence ID" value="RAY15409.1"/>
    <property type="molecule type" value="Genomic_DNA"/>
</dbReference>
<feature type="compositionally biased region" description="Low complexity" evidence="1">
    <location>
        <begin position="351"/>
        <end position="367"/>
    </location>
</feature>
<keyword evidence="2" id="KW-0812">Transmembrane</keyword>
<keyword evidence="2" id="KW-0472">Membrane</keyword>